<dbReference type="InterPro" id="IPR027417">
    <property type="entry name" value="P-loop_NTPase"/>
</dbReference>
<dbReference type="PANTHER" id="PTHR10605">
    <property type="entry name" value="HEPARAN SULFATE SULFOTRANSFERASE"/>
    <property type="match status" value="1"/>
</dbReference>
<dbReference type="AlphaFoldDB" id="A0A9D5JWF6"/>
<evidence type="ECO:0000313" key="4">
    <source>
        <dbReference type="EMBL" id="MBD3325383.1"/>
    </source>
</evidence>
<gene>
    <name evidence="4" type="ORF">GF339_12405</name>
</gene>
<organism evidence="4 5">
    <name type="scientific">candidate division KSB3 bacterium</name>
    <dbReference type="NCBI Taxonomy" id="2044937"/>
    <lineage>
        <taxon>Bacteria</taxon>
        <taxon>candidate division KSB3</taxon>
    </lineage>
</organism>
<evidence type="ECO:0000256" key="2">
    <source>
        <dbReference type="ARBA" id="ARBA00023180"/>
    </source>
</evidence>
<dbReference type="Proteomes" id="UP000649604">
    <property type="component" value="Unassembled WGS sequence"/>
</dbReference>
<reference evidence="4" key="1">
    <citation type="submission" date="2019-11" db="EMBL/GenBank/DDBJ databases">
        <title>Microbial mats filling the niche in hypersaline microbial mats.</title>
        <authorList>
            <person name="Wong H.L."/>
            <person name="Macleod F.I."/>
            <person name="White R.A. III"/>
            <person name="Burns B.P."/>
        </authorList>
    </citation>
    <scope>NUCLEOTIDE SEQUENCE</scope>
    <source>
        <strain evidence="4">Rbin_158</strain>
    </source>
</reference>
<name>A0A9D5JWF6_9BACT</name>
<feature type="domain" description="Sulfotransferase" evidence="3">
    <location>
        <begin position="13"/>
        <end position="188"/>
    </location>
</feature>
<evidence type="ECO:0000313" key="5">
    <source>
        <dbReference type="Proteomes" id="UP000649604"/>
    </source>
</evidence>
<dbReference type="Gene3D" id="3.40.50.300">
    <property type="entry name" value="P-loop containing nucleotide triphosphate hydrolases"/>
    <property type="match status" value="1"/>
</dbReference>
<dbReference type="GO" id="GO:0008146">
    <property type="term" value="F:sulfotransferase activity"/>
    <property type="evidence" value="ECO:0007669"/>
    <property type="project" value="InterPro"/>
</dbReference>
<keyword evidence="2" id="KW-0325">Glycoprotein</keyword>
<dbReference type="EMBL" id="WJJP01000402">
    <property type="protein sequence ID" value="MBD3325383.1"/>
    <property type="molecule type" value="Genomic_DNA"/>
</dbReference>
<comment type="caution">
    <text evidence="4">The sequence shown here is derived from an EMBL/GenBank/DDBJ whole genome shotgun (WGS) entry which is preliminary data.</text>
</comment>
<dbReference type="SUPFAM" id="SSF52540">
    <property type="entry name" value="P-loop containing nucleoside triphosphate hydrolases"/>
    <property type="match status" value="1"/>
</dbReference>
<proteinExistence type="predicted"/>
<evidence type="ECO:0000256" key="1">
    <source>
        <dbReference type="ARBA" id="ARBA00022679"/>
    </source>
</evidence>
<dbReference type="InterPro" id="IPR037359">
    <property type="entry name" value="NST/OST"/>
</dbReference>
<accession>A0A9D5JWF6</accession>
<evidence type="ECO:0000259" key="3">
    <source>
        <dbReference type="Pfam" id="PF00685"/>
    </source>
</evidence>
<protein>
    <recommendedName>
        <fullName evidence="3">Sulfotransferase domain-containing protein</fullName>
    </recommendedName>
</protein>
<dbReference type="Pfam" id="PF00685">
    <property type="entry name" value="Sulfotransfer_1"/>
    <property type="match status" value="1"/>
</dbReference>
<dbReference type="InterPro" id="IPR000863">
    <property type="entry name" value="Sulfotransferase_dom"/>
</dbReference>
<dbReference type="PANTHER" id="PTHR10605:SF56">
    <property type="entry name" value="BIFUNCTIONAL HEPARAN SULFATE N-DEACETYLASE_N-SULFOTRANSFERASE"/>
    <property type="match status" value="1"/>
</dbReference>
<keyword evidence="1" id="KW-0808">Transferase</keyword>
<sequence length="290" mass="34429">MNRQREQMDRRVDFIGLGVQKAATSWIFECLRAHPEIRGPVGVVNKELHFFNRNYYRGYLWYHRRFEFGDWKTGEYSTLYFPDANCPERIYRYNPEVKLLLSLRNPIERAFSQHRHEIMQNHLPPEFYPFEKALPQNPSYLEQGKYASHLERFLQFFPRRSLHIILFDDIMTDPQNCLRQIYKFLAVDETFSPPVMSKKQNVSQTFRSHGVERVVRTSSKMLRTWVGDSVVEGLKATKVPGLLKRLNAVKIDDSVVPRISPEMRQHLRELFADEIARLSELIGRDLSHWN</sequence>